<keyword evidence="4" id="KW-1185">Reference proteome</keyword>
<gene>
    <name evidence="3" type="ORF">EV664_102152</name>
</gene>
<sequence>MADTPRMRIDRFLWWARVTKSRSIAQKMAESGTMRLDGRRIDRAHAQVRPGSIIAFARDGSVRILRVEALPVRRGPPAEAATLFTELIPGNTKDVDASSDAA</sequence>
<dbReference type="SUPFAM" id="SSF55174">
    <property type="entry name" value="Alpha-L RNA-binding motif"/>
    <property type="match status" value="1"/>
</dbReference>
<reference evidence="3 4" key="1">
    <citation type="submission" date="2019-03" db="EMBL/GenBank/DDBJ databases">
        <title>Genomic Encyclopedia of Type Strains, Phase IV (KMG-IV): sequencing the most valuable type-strain genomes for metagenomic binning, comparative biology and taxonomic classification.</title>
        <authorList>
            <person name="Goeker M."/>
        </authorList>
    </citation>
    <scope>NUCLEOTIDE SEQUENCE [LARGE SCALE GENOMIC DNA]</scope>
    <source>
        <strain evidence="3 4">DSM 25059</strain>
    </source>
</reference>
<keyword evidence="3" id="KW-0346">Stress response</keyword>
<dbReference type="PROSITE" id="PS50889">
    <property type="entry name" value="S4"/>
    <property type="match status" value="1"/>
</dbReference>
<dbReference type="InterPro" id="IPR002942">
    <property type="entry name" value="S4_RNA-bd"/>
</dbReference>
<dbReference type="Gene3D" id="3.10.290.10">
    <property type="entry name" value="RNA-binding S4 domain"/>
    <property type="match status" value="1"/>
</dbReference>
<dbReference type="GO" id="GO:0003723">
    <property type="term" value="F:RNA binding"/>
    <property type="evidence" value="ECO:0007669"/>
    <property type="project" value="UniProtKB-KW"/>
</dbReference>
<organism evidence="3 4">
    <name type="scientific">Stakelama pacifica</name>
    <dbReference type="NCBI Taxonomy" id="517720"/>
    <lineage>
        <taxon>Bacteria</taxon>
        <taxon>Pseudomonadati</taxon>
        <taxon>Pseudomonadota</taxon>
        <taxon>Alphaproteobacteria</taxon>
        <taxon>Sphingomonadales</taxon>
        <taxon>Sphingomonadaceae</taxon>
        <taxon>Stakelama</taxon>
    </lineage>
</organism>
<protein>
    <submittedName>
        <fullName evidence="3">Ribosome-associated heat shock protein Hsp15</fullName>
    </submittedName>
</protein>
<dbReference type="CDD" id="cd00165">
    <property type="entry name" value="S4"/>
    <property type="match status" value="1"/>
</dbReference>
<proteinExistence type="predicted"/>
<dbReference type="InterPro" id="IPR036986">
    <property type="entry name" value="S4_RNA-bd_sf"/>
</dbReference>
<dbReference type="Pfam" id="PF01479">
    <property type="entry name" value="S4"/>
    <property type="match status" value="1"/>
</dbReference>
<dbReference type="EMBL" id="SNWD01000002">
    <property type="protein sequence ID" value="TDN85446.1"/>
    <property type="molecule type" value="Genomic_DNA"/>
</dbReference>
<keyword evidence="1" id="KW-0694">RNA-binding</keyword>
<dbReference type="RefSeq" id="WP_229668112.1">
    <property type="nucleotide sequence ID" value="NZ_BMLU01000002.1"/>
</dbReference>
<evidence type="ECO:0000256" key="1">
    <source>
        <dbReference type="PROSITE-ProRule" id="PRU00182"/>
    </source>
</evidence>
<evidence type="ECO:0000259" key="2">
    <source>
        <dbReference type="Pfam" id="PF01479"/>
    </source>
</evidence>
<dbReference type="Proteomes" id="UP000295493">
    <property type="component" value="Unassembled WGS sequence"/>
</dbReference>
<name>A0A4R6FUA4_9SPHN</name>
<dbReference type="AlphaFoldDB" id="A0A4R6FUA4"/>
<evidence type="ECO:0000313" key="4">
    <source>
        <dbReference type="Proteomes" id="UP000295493"/>
    </source>
</evidence>
<feature type="domain" description="RNA-binding S4" evidence="2">
    <location>
        <begin position="7"/>
        <end position="54"/>
    </location>
</feature>
<accession>A0A4R6FUA4</accession>
<comment type="caution">
    <text evidence="3">The sequence shown here is derived from an EMBL/GenBank/DDBJ whole genome shotgun (WGS) entry which is preliminary data.</text>
</comment>
<evidence type="ECO:0000313" key="3">
    <source>
        <dbReference type="EMBL" id="TDN85446.1"/>
    </source>
</evidence>